<accession>A0A835VS43</accession>
<evidence type="ECO:0000313" key="2">
    <source>
        <dbReference type="EMBL" id="KAG2423371.1"/>
    </source>
</evidence>
<reference evidence="2" key="1">
    <citation type="journal article" date="2020" name="bioRxiv">
        <title>Comparative genomics of Chlamydomonas.</title>
        <authorList>
            <person name="Craig R.J."/>
            <person name="Hasan A.R."/>
            <person name="Ness R.W."/>
            <person name="Keightley P.D."/>
        </authorList>
    </citation>
    <scope>NUCLEOTIDE SEQUENCE</scope>
    <source>
        <strain evidence="2">CCAP 11/173</strain>
    </source>
</reference>
<dbReference type="AlphaFoldDB" id="A0A835VS43"/>
<dbReference type="EMBL" id="JAEHOD010000149">
    <property type="protein sequence ID" value="KAG2423371.1"/>
    <property type="molecule type" value="Genomic_DNA"/>
</dbReference>
<feature type="region of interest" description="Disordered" evidence="1">
    <location>
        <begin position="21"/>
        <end position="40"/>
    </location>
</feature>
<dbReference type="Proteomes" id="UP000613740">
    <property type="component" value="Unassembled WGS sequence"/>
</dbReference>
<protein>
    <submittedName>
        <fullName evidence="2">Uncharacterized protein</fullName>
    </submittedName>
</protein>
<evidence type="ECO:0000256" key="1">
    <source>
        <dbReference type="SAM" id="MobiDB-lite"/>
    </source>
</evidence>
<feature type="compositionally biased region" description="Acidic residues" evidence="1">
    <location>
        <begin position="22"/>
        <end position="40"/>
    </location>
</feature>
<keyword evidence="3" id="KW-1185">Reference proteome</keyword>
<sequence length="73" mass="7608">MSARRRDYGCRDIGAGRGLLDGDGDGALEAGEGEGAELDNVVELDNDEEARLEDDIDMNEAAAGAGSKQAHCL</sequence>
<proteinExistence type="predicted"/>
<name>A0A835VS43_9CHLO</name>
<organism evidence="2 3">
    <name type="scientific">Chlamydomonas schloesseri</name>
    <dbReference type="NCBI Taxonomy" id="2026947"/>
    <lineage>
        <taxon>Eukaryota</taxon>
        <taxon>Viridiplantae</taxon>
        <taxon>Chlorophyta</taxon>
        <taxon>core chlorophytes</taxon>
        <taxon>Chlorophyceae</taxon>
        <taxon>CS clade</taxon>
        <taxon>Chlamydomonadales</taxon>
        <taxon>Chlamydomonadaceae</taxon>
        <taxon>Chlamydomonas</taxon>
    </lineage>
</organism>
<evidence type="ECO:0000313" key="3">
    <source>
        <dbReference type="Proteomes" id="UP000613740"/>
    </source>
</evidence>
<comment type="caution">
    <text evidence="2">The sequence shown here is derived from an EMBL/GenBank/DDBJ whole genome shotgun (WGS) entry which is preliminary data.</text>
</comment>
<gene>
    <name evidence="2" type="ORF">HYH02_015329</name>
</gene>